<proteinExistence type="predicted"/>
<comment type="caution">
    <text evidence="1">The sequence shown here is derived from an EMBL/GenBank/DDBJ whole genome shotgun (WGS) entry which is preliminary data.</text>
</comment>
<protein>
    <submittedName>
        <fullName evidence="1">Glycerophosphodiester phosphodiesterase</fullName>
    </submittedName>
</protein>
<evidence type="ECO:0000313" key="2">
    <source>
        <dbReference type="Proteomes" id="UP000221860"/>
    </source>
</evidence>
<name>A0A2G1MCJ5_9RHOB</name>
<dbReference type="EMBL" id="NQWH01000040">
    <property type="protein sequence ID" value="PHP26382.1"/>
    <property type="molecule type" value="Genomic_DNA"/>
</dbReference>
<dbReference type="SUPFAM" id="SSF51695">
    <property type="entry name" value="PLC-like phosphodiesterases"/>
    <property type="match status" value="1"/>
</dbReference>
<dbReference type="AlphaFoldDB" id="A0A2G1MCJ5"/>
<evidence type="ECO:0000313" key="1">
    <source>
        <dbReference type="EMBL" id="PHP26382.1"/>
    </source>
</evidence>
<dbReference type="Proteomes" id="UP000221860">
    <property type="component" value="Unassembled WGS sequence"/>
</dbReference>
<reference evidence="1 2" key="1">
    <citation type="submission" date="2017-08" db="EMBL/GenBank/DDBJ databases">
        <title>Draft Genome Sequence of Loktanella cinnabarina Strain XM1, Isolated from Coastal Surface Water.</title>
        <authorList>
            <person name="Ma R."/>
            <person name="Wang J."/>
            <person name="Wang Q."/>
            <person name="Ma Z."/>
            <person name="Li J."/>
            <person name="Chen L."/>
        </authorList>
    </citation>
    <scope>NUCLEOTIDE SEQUENCE [LARGE SCALE GENOMIC DNA]</scope>
    <source>
        <strain evidence="1 2">XM1</strain>
    </source>
</reference>
<dbReference type="GO" id="GO:0006629">
    <property type="term" value="P:lipid metabolic process"/>
    <property type="evidence" value="ECO:0007669"/>
    <property type="project" value="InterPro"/>
</dbReference>
<accession>A0A2G1MCJ5</accession>
<gene>
    <name evidence="1" type="ORF">CJ301_16800</name>
</gene>
<feature type="non-terminal residue" evidence="1">
    <location>
        <position position="1"/>
    </location>
</feature>
<dbReference type="GO" id="GO:0008081">
    <property type="term" value="F:phosphoric diester hydrolase activity"/>
    <property type="evidence" value="ECO:0007669"/>
    <property type="project" value="InterPro"/>
</dbReference>
<organism evidence="1 2">
    <name type="scientific">Limimaricola cinnabarinus</name>
    <dbReference type="NCBI Taxonomy" id="1125964"/>
    <lineage>
        <taxon>Bacteria</taxon>
        <taxon>Pseudomonadati</taxon>
        <taxon>Pseudomonadota</taxon>
        <taxon>Alphaproteobacteria</taxon>
        <taxon>Rhodobacterales</taxon>
        <taxon>Paracoccaceae</taxon>
        <taxon>Limimaricola</taxon>
    </lineage>
</organism>
<sequence length="150" mass="16427">YWIENEPEFGAQAVYLDDRYEAEDDDEGLIDPMDPATFKPSMQELADMGVNYIAPPMWMLVTTNEAGEIVPSAYAEEAEAAGLDIITWTLERSGPLASGGGWYFQSVEQAIDDDGDTYAMLDALAQDVGVVGVFSDWPATVTYYANCMGL</sequence>
<dbReference type="Gene3D" id="3.20.20.190">
    <property type="entry name" value="Phosphatidylinositol (PI) phosphodiesterase"/>
    <property type="match status" value="1"/>
</dbReference>
<keyword evidence="2" id="KW-1185">Reference proteome</keyword>
<dbReference type="InterPro" id="IPR017946">
    <property type="entry name" value="PLC-like_Pdiesterase_TIM-brl"/>
</dbReference>